<evidence type="ECO:0000313" key="2">
    <source>
        <dbReference type="EMBL" id="CAF4294885.1"/>
    </source>
</evidence>
<feature type="non-terminal residue" evidence="2">
    <location>
        <position position="87"/>
    </location>
</feature>
<name>A0A8S2TRE3_9BILA</name>
<dbReference type="AlphaFoldDB" id="A0A8S2TRE3"/>
<dbReference type="Proteomes" id="UP000676336">
    <property type="component" value="Unassembled WGS sequence"/>
</dbReference>
<evidence type="ECO:0000256" key="1">
    <source>
        <dbReference type="SAM" id="SignalP"/>
    </source>
</evidence>
<protein>
    <submittedName>
        <fullName evidence="2">Uncharacterized protein</fullName>
    </submittedName>
</protein>
<keyword evidence="1" id="KW-0732">Signal</keyword>
<sequence length="87" mass="9798">MRKNNIVLFVIRCLIGVTRRMPPNENRVSLTESKPLILPSINHNITYTGDIICPSLLYSTTLSHPSNQNSSQINSIDNTIITKDDFV</sequence>
<evidence type="ECO:0000313" key="3">
    <source>
        <dbReference type="Proteomes" id="UP000676336"/>
    </source>
</evidence>
<comment type="caution">
    <text evidence="2">The sequence shown here is derived from an EMBL/GenBank/DDBJ whole genome shotgun (WGS) entry which is preliminary data.</text>
</comment>
<organism evidence="2 3">
    <name type="scientific">Rotaria magnacalcarata</name>
    <dbReference type="NCBI Taxonomy" id="392030"/>
    <lineage>
        <taxon>Eukaryota</taxon>
        <taxon>Metazoa</taxon>
        <taxon>Spiralia</taxon>
        <taxon>Gnathifera</taxon>
        <taxon>Rotifera</taxon>
        <taxon>Eurotatoria</taxon>
        <taxon>Bdelloidea</taxon>
        <taxon>Philodinida</taxon>
        <taxon>Philodinidae</taxon>
        <taxon>Rotaria</taxon>
    </lineage>
</organism>
<proteinExistence type="predicted"/>
<feature type="chain" id="PRO_5035850248" evidence="1">
    <location>
        <begin position="21"/>
        <end position="87"/>
    </location>
</feature>
<reference evidence="2" key="1">
    <citation type="submission" date="2021-02" db="EMBL/GenBank/DDBJ databases">
        <authorList>
            <person name="Nowell W R."/>
        </authorList>
    </citation>
    <scope>NUCLEOTIDE SEQUENCE</scope>
</reference>
<dbReference type="EMBL" id="CAJOBI010035138">
    <property type="protein sequence ID" value="CAF4294885.1"/>
    <property type="molecule type" value="Genomic_DNA"/>
</dbReference>
<accession>A0A8S2TRE3</accession>
<feature type="signal peptide" evidence="1">
    <location>
        <begin position="1"/>
        <end position="20"/>
    </location>
</feature>
<gene>
    <name evidence="2" type="ORF">SMN809_LOCUS25836</name>
</gene>